<gene>
    <name evidence="1" type="ORF">RHSIM_Rhsim04G0064900</name>
</gene>
<evidence type="ECO:0000313" key="1">
    <source>
        <dbReference type="EMBL" id="KAF7144477.1"/>
    </source>
</evidence>
<dbReference type="Proteomes" id="UP000626092">
    <property type="component" value="Unassembled WGS sequence"/>
</dbReference>
<proteinExistence type="predicted"/>
<protein>
    <submittedName>
        <fullName evidence="1">Uncharacterized protein</fullName>
    </submittedName>
</protein>
<sequence>MKQFLISTPNSQEKHSPAAEIVVGNVDLLTEMLLRVPVLSANENDIAVVFYNRGKVFSCNLECKPMKVLCELSPGEISDFTQVIVISNVCYVAVLSYAINRYDGFSYDFFCHLYGAN</sequence>
<accession>A0A834LR92</accession>
<comment type="caution">
    <text evidence="1">The sequence shown here is derived from an EMBL/GenBank/DDBJ whole genome shotgun (WGS) entry which is preliminary data.</text>
</comment>
<keyword evidence="2" id="KW-1185">Reference proteome</keyword>
<evidence type="ECO:0000313" key="2">
    <source>
        <dbReference type="Proteomes" id="UP000626092"/>
    </source>
</evidence>
<dbReference type="EMBL" id="WJXA01000004">
    <property type="protein sequence ID" value="KAF7144477.1"/>
    <property type="molecule type" value="Genomic_DNA"/>
</dbReference>
<name>A0A834LR92_RHOSS</name>
<reference evidence="1" key="1">
    <citation type="submission" date="2019-11" db="EMBL/GenBank/DDBJ databases">
        <authorList>
            <person name="Liu Y."/>
            <person name="Hou J."/>
            <person name="Li T.-Q."/>
            <person name="Guan C.-H."/>
            <person name="Wu X."/>
            <person name="Wu H.-Z."/>
            <person name="Ling F."/>
            <person name="Zhang R."/>
            <person name="Shi X.-G."/>
            <person name="Ren J.-P."/>
            <person name="Chen E.-F."/>
            <person name="Sun J.-M."/>
        </authorList>
    </citation>
    <scope>NUCLEOTIDE SEQUENCE</scope>
    <source>
        <strain evidence="1">Adult_tree_wgs_1</strain>
        <tissue evidence="1">Leaves</tissue>
    </source>
</reference>
<organism evidence="1 2">
    <name type="scientific">Rhododendron simsii</name>
    <name type="common">Sims's rhododendron</name>
    <dbReference type="NCBI Taxonomy" id="118357"/>
    <lineage>
        <taxon>Eukaryota</taxon>
        <taxon>Viridiplantae</taxon>
        <taxon>Streptophyta</taxon>
        <taxon>Embryophyta</taxon>
        <taxon>Tracheophyta</taxon>
        <taxon>Spermatophyta</taxon>
        <taxon>Magnoliopsida</taxon>
        <taxon>eudicotyledons</taxon>
        <taxon>Gunneridae</taxon>
        <taxon>Pentapetalae</taxon>
        <taxon>asterids</taxon>
        <taxon>Ericales</taxon>
        <taxon>Ericaceae</taxon>
        <taxon>Ericoideae</taxon>
        <taxon>Rhodoreae</taxon>
        <taxon>Rhododendron</taxon>
    </lineage>
</organism>
<dbReference type="AlphaFoldDB" id="A0A834LR92"/>